<dbReference type="Gene3D" id="1.10.10.60">
    <property type="entry name" value="Homeodomain-like"/>
    <property type="match status" value="1"/>
</dbReference>
<protein>
    <submittedName>
        <fullName evidence="4">TetR family transcriptional regulator</fullName>
    </submittedName>
</protein>
<feature type="DNA-binding region" description="H-T-H motif" evidence="2">
    <location>
        <begin position="27"/>
        <end position="46"/>
    </location>
</feature>
<dbReference type="InterPro" id="IPR036271">
    <property type="entry name" value="Tet_transcr_reg_TetR-rel_C_sf"/>
</dbReference>
<dbReference type="EMBL" id="JTFC01000008">
    <property type="protein sequence ID" value="RUS58066.1"/>
    <property type="molecule type" value="Genomic_DNA"/>
</dbReference>
<dbReference type="Pfam" id="PF00440">
    <property type="entry name" value="TetR_N"/>
    <property type="match status" value="1"/>
</dbReference>
<dbReference type="PROSITE" id="PS50977">
    <property type="entry name" value="HTH_TETR_2"/>
    <property type="match status" value="1"/>
</dbReference>
<keyword evidence="1 2" id="KW-0238">DNA-binding</keyword>
<evidence type="ECO:0000259" key="3">
    <source>
        <dbReference type="PROSITE" id="PS50977"/>
    </source>
</evidence>
<evidence type="ECO:0000256" key="2">
    <source>
        <dbReference type="PROSITE-ProRule" id="PRU00335"/>
    </source>
</evidence>
<dbReference type="Pfam" id="PF17932">
    <property type="entry name" value="TetR_C_24"/>
    <property type="match status" value="1"/>
</dbReference>
<keyword evidence="5" id="KW-1185">Reference proteome</keyword>
<dbReference type="Proteomes" id="UP000288623">
    <property type="component" value="Unassembled WGS sequence"/>
</dbReference>
<gene>
    <name evidence="4" type="ORF">QI30_02650</name>
</gene>
<dbReference type="InterPro" id="IPR009057">
    <property type="entry name" value="Homeodomain-like_sf"/>
</dbReference>
<dbReference type="PANTHER" id="PTHR43479">
    <property type="entry name" value="ACREF/ENVCD OPERON REPRESSOR-RELATED"/>
    <property type="match status" value="1"/>
</dbReference>
<evidence type="ECO:0000313" key="5">
    <source>
        <dbReference type="Proteomes" id="UP000288623"/>
    </source>
</evidence>
<dbReference type="GO" id="GO:0003677">
    <property type="term" value="F:DNA binding"/>
    <property type="evidence" value="ECO:0007669"/>
    <property type="project" value="UniProtKB-UniRule"/>
</dbReference>
<name>A0A433RXN2_9BACL</name>
<dbReference type="AlphaFoldDB" id="A0A433RXN2"/>
<dbReference type="InterPro" id="IPR050624">
    <property type="entry name" value="HTH-type_Tx_Regulator"/>
</dbReference>
<dbReference type="InterPro" id="IPR001647">
    <property type="entry name" value="HTH_TetR"/>
</dbReference>
<accession>A0A433RXN2</accession>
<proteinExistence type="predicted"/>
<dbReference type="PANTHER" id="PTHR43479:SF11">
    <property type="entry name" value="ACREF_ENVCD OPERON REPRESSOR-RELATED"/>
    <property type="match status" value="1"/>
</dbReference>
<evidence type="ECO:0000313" key="4">
    <source>
        <dbReference type="EMBL" id="RUS58066.1"/>
    </source>
</evidence>
<dbReference type="PRINTS" id="PR00455">
    <property type="entry name" value="HTHTETR"/>
</dbReference>
<reference evidence="4 5" key="1">
    <citation type="submission" date="2014-11" db="EMBL/GenBank/DDBJ databases">
        <title>Genome sequence and analysis of novel Kurthia sp.</title>
        <authorList>
            <person name="Lawson J.N."/>
            <person name="Gonzalez J.E."/>
            <person name="Rinauldi L."/>
            <person name="Xuan Z."/>
            <person name="Firman A."/>
            <person name="Shaddox L."/>
            <person name="Trudeau A."/>
            <person name="Shah S."/>
            <person name="Reiman D."/>
        </authorList>
    </citation>
    <scope>NUCLEOTIDE SEQUENCE [LARGE SCALE GENOMIC DNA]</scope>
    <source>
        <strain evidence="4 5">3B1D</strain>
    </source>
</reference>
<sequence length="205" mass="24183">MRKLTVKERVVEAALDLFQEKGYHGVSVEELVEHAETSKGGFYHHFKSKDDLLYEIHDIFISYVLNETKRASEQYDSAIDQLDALMRTFMNVFNIYQRHITVFYNESVYLLPNHEEAITKKRTAYRKLLEQILINGQRQQVFRQELSITITAMLIIGTVNWTYKWYKQDGELTMQDITTYFNDVILRGVMTEAGYREAATKQYLL</sequence>
<dbReference type="SUPFAM" id="SSF48498">
    <property type="entry name" value="Tetracyclin repressor-like, C-terminal domain"/>
    <property type="match status" value="1"/>
</dbReference>
<dbReference type="SUPFAM" id="SSF46689">
    <property type="entry name" value="Homeodomain-like"/>
    <property type="match status" value="1"/>
</dbReference>
<dbReference type="OrthoDB" id="9814200at2"/>
<dbReference type="Gene3D" id="1.10.357.10">
    <property type="entry name" value="Tetracycline Repressor, domain 2"/>
    <property type="match status" value="1"/>
</dbReference>
<evidence type="ECO:0000256" key="1">
    <source>
        <dbReference type="ARBA" id="ARBA00023125"/>
    </source>
</evidence>
<dbReference type="RefSeq" id="WP_126989402.1">
    <property type="nucleotide sequence ID" value="NZ_JTFC01000008.1"/>
</dbReference>
<feature type="domain" description="HTH tetR-type" evidence="3">
    <location>
        <begin position="4"/>
        <end position="64"/>
    </location>
</feature>
<organism evidence="4 5">
    <name type="scientific">Candidatus Kurthia intestinigallinarum</name>
    <dbReference type="NCBI Taxonomy" id="1562256"/>
    <lineage>
        <taxon>Bacteria</taxon>
        <taxon>Bacillati</taxon>
        <taxon>Bacillota</taxon>
        <taxon>Bacilli</taxon>
        <taxon>Bacillales</taxon>
        <taxon>Caryophanaceae</taxon>
        <taxon>Kurthia</taxon>
    </lineage>
</organism>
<dbReference type="InterPro" id="IPR041490">
    <property type="entry name" value="KstR2_TetR_C"/>
</dbReference>
<comment type="caution">
    <text evidence="4">The sequence shown here is derived from an EMBL/GenBank/DDBJ whole genome shotgun (WGS) entry which is preliminary data.</text>
</comment>